<dbReference type="InterPro" id="IPR001254">
    <property type="entry name" value="Trypsin_dom"/>
</dbReference>
<evidence type="ECO:0000256" key="6">
    <source>
        <dbReference type="ARBA" id="ARBA00023180"/>
    </source>
</evidence>
<accession>A0A6J0V260</accession>
<keyword evidence="7" id="KW-0720">Serine protease</keyword>
<evidence type="ECO:0000256" key="2">
    <source>
        <dbReference type="ARBA" id="ARBA00022670"/>
    </source>
</evidence>
<dbReference type="GO" id="GO:0006508">
    <property type="term" value="P:proteolysis"/>
    <property type="evidence" value="ECO:0007669"/>
    <property type="project" value="UniProtKB-KW"/>
</dbReference>
<dbReference type="PANTHER" id="PTHR24253:SF159">
    <property type="entry name" value="SERINE PROTEASE 42"/>
    <property type="match status" value="1"/>
</dbReference>
<reference evidence="11 12" key="1">
    <citation type="submission" date="2025-05" db="UniProtKB">
        <authorList>
            <consortium name="RefSeq"/>
        </authorList>
    </citation>
    <scope>IDENTIFICATION</scope>
</reference>
<dbReference type="GO" id="GO:0005576">
    <property type="term" value="C:extracellular region"/>
    <property type="evidence" value="ECO:0007669"/>
    <property type="project" value="UniProtKB-ARBA"/>
</dbReference>
<dbReference type="InterPro" id="IPR018114">
    <property type="entry name" value="TRYPSIN_HIS"/>
</dbReference>
<dbReference type="PRINTS" id="PR00722">
    <property type="entry name" value="CHYMOTRYPSIN"/>
</dbReference>
<name>A0A6J0V260_9SAUR</name>
<keyword evidence="5" id="KW-1015">Disulfide bond</keyword>
<evidence type="ECO:0000256" key="5">
    <source>
        <dbReference type="ARBA" id="ARBA00023157"/>
    </source>
</evidence>
<dbReference type="SUPFAM" id="SSF50494">
    <property type="entry name" value="Trypsin-like serine proteases"/>
    <property type="match status" value="1"/>
</dbReference>
<protein>
    <submittedName>
        <fullName evidence="11 12">Serine protease 27-like</fullName>
    </submittedName>
</protein>
<organism evidence="10 11">
    <name type="scientific">Pogona vitticeps</name>
    <name type="common">central bearded dragon</name>
    <dbReference type="NCBI Taxonomy" id="103695"/>
    <lineage>
        <taxon>Eukaryota</taxon>
        <taxon>Metazoa</taxon>
        <taxon>Chordata</taxon>
        <taxon>Craniata</taxon>
        <taxon>Vertebrata</taxon>
        <taxon>Euteleostomi</taxon>
        <taxon>Lepidosauria</taxon>
        <taxon>Squamata</taxon>
        <taxon>Bifurcata</taxon>
        <taxon>Unidentata</taxon>
        <taxon>Episquamata</taxon>
        <taxon>Toxicofera</taxon>
        <taxon>Iguania</taxon>
        <taxon>Acrodonta</taxon>
        <taxon>Agamidae</taxon>
        <taxon>Amphibolurinae</taxon>
        <taxon>Pogona</taxon>
    </lineage>
</organism>
<evidence type="ECO:0000313" key="11">
    <source>
        <dbReference type="RefSeq" id="XP_020666248.2"/>
    </source>
</evidence>
<feature type="chain" id="PRO_5045019206" evidence="8">
    <location>
        <begin position="22"/>
        <end position="297"/>
    </location>
</feature>
<evidence type="ECO:0000313" key="10">
    <source>
        <dbReference type="Proteomes" id="UP001652642"/>
    </source>
</evidence>
<dbReference type="InterPro" id="IPR001314">
    <property type="entry name" value="Peptidase_S1A"/>
</dbReference>
<dbReference type="InParanoid" id="A0A6J0V260"/>
<dbReference type="KEGG" id="pvt:110088366"/>
<proteinExistence type="inferred from homology"/>
<dbReference type="CDD" id="cd00190">
    <property type="entry name" value="Tryp_SPc"/>
    <property type="match status" value="1"/>
</dbReference>
<dbReference type="SMART" id="SM00020">
    <property type="entry name" value="Tryp_SPc"/>
    <property type="match status" value="1"/>
</dbReference>
<keyword evidence="3 8" id="KW-0732">Signal</keyword>
<evidence type="ECO:0000256" key="8">
    <source>
        <dbReference type="SAM" id="SignalP"/>
    </source>
</evidence>
<dbReference type="PROSITE" id="PS00134">
    <property type="entry name" value="TRYPSIN_HIS"/>
    <property type="match status" value="1"/>
</dbReference>
<evidence type="ECO:0000313" key="12">
    <source>
        <dbReference type="RefSeq" id="XP_072860607.1"/>
    </source>
</evidence>
<keyword evidence="2 7" id="KW-0645">Protease</keyword>
<comment type="similarity">
    <text evidence="1">Belongs to the peptidase S1 family. Snake venom subfamily.</text>
</comment>
<dbReference type="OrthoDB" id="93664at2759"/>
<feature type="domain" description="Peptidase S1" evidence="9">
    <location>
        <begin position="33"/>
        <end position="276"/>
    </location>
</feature>
<evidence type="ECO:0000256" key="1">
    <source>
        <dbReference type="ARBA" id="ARBA00009228"/>
    </source>
</evidence>
<evidence type="ECO:0000256" key="3">
    <source>
        <dbReference type="ARBA" id="ARBA00022729"/>
    </source>
</evidence>
<dbReference type="PANTHER" id="PTHR24253">
    <property type="entry name" value="TRANSMEMBRANE PROTEASE SERINE"/>
    <property type="match status" value="1"/>
</dbReference>
<evidence type="ECO:0000256" key="4">
    <source>
        <dbReference type="ARBA" id="ARBA00022801"/>
    </source>
</evidence>
<dbReference type="Proteomes" id="UP001652642">
    <property type="component" value="Chromosome 6"/>
</dbReference>
<evidence type="ECO:0000259" key="9">
    <source>
        <dbReference type="PROSITE" id="PS50240"/>
    </source>
</evidence>
<dbReference type="InterPro" id="IPR033116">
    <property type="entry name" value="TRYPSIN_SER"/>
</dbReference>
<sequence length="297" mass="32321">MTNIPLLFSLLAIWLLQMTAAQVCGRPVNSARIVGGQSALPRSWPWQVSILQLRSVICGGSLIDSEWVLSAAHCFYGDTNAYKYTLVFGAYQLSNISGSEVFANVRKIVIHSGYNGVPDSSGDIALLQLQSPVNFTSDILPICLPEPSEEFFGNKNCWVTGWGRVGEDAPLEYPRTLQELNIPLIYRDMCNLYFNSVPVAGLSKNPVKRDMFCAGRMTGGIDSCQGDSGGPLVCKVDGHWIQAGIVSWGVGCARPFFPGVYTSVPYYAKWIESVKAGGLQNAPTVAVILTSLLLFLQ</sequence>
<dbReference type="PROSITE" id="PS50240">
    <property type="entry name" value="TRYPSIN_DOM"/>
    <property type="match status" value="1"/>
</dbReference>
<keyword evidence="4 7" id="KW-0378">Hydrolase</keyword>
<keyword evidence="10" id="KW-1185">Reference proteome</keyword>
<dbReference type="PROSITE" id="PS00135">
    <property type="entry name" value="TRYPSIN_SER"/>
    <property type="match status" value="1"/>
</dbReference>
<gene>
    <name evidence="11 12" type="primary">LOC110088366</name>
</gene>
<keyword evidence="6" id="KW-0325">Glycoprotein</keyword>
<feature type="signal peptide" evidence="8">
    <location>
        <begin position="1"/>
        <end position="21"/>
    </location>
</feature>
<dbReference type="AlphaFoldDB" id="A0A6J0V260"/>
<dbReference type="Pfam" id="PF00089">
    <property type="entry name" value="Trypsin"/>
    <property type="match status" value="1"/>
</dbReference>
<dbReference type="Gene3D" id="2.40.10.10">
    <property type="entry name" value="Trypsin-like serine proteases"/>
    <property type="match status" value="1"/>
</dbReference>
<dbReference type="InterPro" id="IPR009003">
    <property type="entry name" value="Peptidase_S1_PA"/>
</dbReference>
<dbReference type="GeneID" id="110088366"/>
<dbReference type="RefSeq" id="XP_072860607.1">
    <property type="nucleotide sequence ID" value="XM_073004506.1"/>
</dbReference>
<dbReference type="GO" id="GO:0035821">
    <property type="term" value="P:modulation of process of another organism"/>
    <property type="evidence" value="ECO:0007669"/>
    <property type="project" value="UniProtKB-ARBA"/>
</dbReference>
<dbReference type="GO" id="GO:0004252">
    <property type="term" value="F:serine-type endopeptidase activity"/>
    <property type="evidence" value="ECO:0007669"/>
    <property type="project" value="InterPro"/>
</dbReference>
<dbReference type="RefSeq" id="XP_020666248.2">
    <property type="nucleotide sequence ID" value="XM_020810589.2"/>
</dbReference>
<dbReference type="InterPro" id="IPR043504">
    <property type="entry name" value="Peptidase_S1_PA_chymotrypsin"/>
</dbReference>
<evidence type="ECO:0000256" key="7">
    <source>
        <dbReference type="RuleBase" id="RU363034"/>
    </source>
</evidence>